<dbReference type="Proteomes" id="UP000789860">
    <property type="component" value="Unassembled WGS sequence"/>
</dbReference>
<proteinExistence type="predicted"/>
<name>A0ACA9PM31_9GLOM</name>
<evidence type="ECO:0000313" key="1">
    <source>
        <dbReference type="EMBL" id="CAG8713301.1"/>
    </source>
</evidence>
<feature type="non-terminal residue" evidence="1">
    <location>
        <position position="1"/>
    </location>
</feature>
<sequence>DSFVSPIITQPQSLETLEAHFPTQVSDIDGHKGQKRRKTTEAEKRILAPLLEMEKSLPISMLMRAFDELNAVSSDWSVDRIRLYWRNNRNKKTS</sequence>
<accession>A0ACA9PM31</accession>
<keyword evidence="2" id="KW-1185">Reference proteome</keyword>
<comment type="caution">
    <text evidence="1">The sequence shown here is derived from an EMBL/GenBank/DDBJ whole genome shotgun (WGS) entry which is preliminary data.</text>
</comment>
<reference evidence="1" key="1">
    <citation type="submission" date="2021-06" db="EMBL/GenBank/DDBJ databases">
        <authorList>
            <person name="Kallberg Y."/>
            <person name="Tangrot J."/>
            <person name="Rosling A."/>
        </authorList>
    </citation>
    <scope>NUCLEOTIDE SEQUENCE</scope>
    <source>
        <strain evidence="1">AU212A</strain>
    </source>
</reference>
<dbReference type="EMBL" id="CAJVPM010044091">
    <property type="protein sequence ID" value="CAG8713301.1"/>
    <property type="molecule type" value="Genomic_DNA"/>
</dbReference>
<protein>
    <submittedName>
        <fullName evidence="1">9768_t:CDS:1</fullName>
    </submittedName>
</protein>
<evidence type="ECO:0000313" key="2">
    <source>
        <dbReference type="Proteomes" id="UP000789860"/>
    </source>
</evidence>
<gene>
    <name evidence="1" type="ORF">SCALOS_LOCUS10957</name>
</gene>
<organism evidence="1 2">
    <name type="scientific">Scutellospora calospora</name>
    <dbReference type="NCBI Taxonomy" id="85575"/>
    <lineage>
        <taxon>Eukaryota</taxon>
        <taxon>Fungi</taxon>
        <taxon>Fungi incertae sedis</taxon>
        <taxon>Mucoromycota</taxon>
        <taxon>Glomeromycotina</taxon>
        <taxon>Glomeromycetes</taxon>
        <taxon>Diversisporales</taxon>
        <taxon>Gigasporaceae</taxon>
        <taxon>Scutellospora</taxon>
    </lineage>
</organism>